<dbReference type="GO" id="GO:0032025">
    <property type="term" value="P:response to cobalt ion"/>
    <property type="evidence" value="ECO:0007669"/>
    <property type="project" value="TreeGrafter"/>
</dbReference>
<dbReference type="RefSeq" id="WP_200759834.1">
    <property type="nucleotide sequence ID" value="NZ_AP023366.1"/>
</dbReference>
<evidence type="ECO:0000313" key="4">
    <source>
        <dbReference type="Proteomes" id="UP000593802"/>
    </source>
</evidence>
<dbReference type="InterPro" id="IPR051224">
    <property type="entry name" value="NiCoT_RcnA"/>
</dbReference>
<dbReference type="GO" id="GO:0046583">
    <property type="term" value="F:monoatomic cation efflux transmembrane transporter activity"/>
    <property type="evidence" value="ECO:0007669"/>
    <property type="project" value="TreeGrafter"/>
</dbReference>
<proteinExistence type="predicted"/>
<feature type="transmembrane region" description="Helical" evidence="1">
    <location>
        <begin position="76"/>
        <end position="97"/>
    </location>
</feature>
<dbReference type="PANTHER" id="PTHR40659:SF1">
    <property type="entry name" value="NICKEL_COBALT EFFLUX SYSTEM RCNA"/>
    <property type="match status" value="1"/>
</dbReference>
<dbReference type="Pfam" id="PF13386">
    <property type="entry name" value="DsbD_2"/>
    <property type="match status" value="1"/>
</dbReference>
<accession>A0A7I8D6Y2</accession>
<feature type="transmembrane region" description="Helical" evidence="1">
    <location>
        <begin position="42"/>
        <end position="64"/>
    </location>
</feature>
<gene>
    <name evidence="3" type="ORF">skT53_07420</name>
</gene>
<keyword evidence="1" id="KW-0472">Membrane</keyword>
<dbReference type="GO" id="GO:0015099">
    <property type="term" value="F:nickel cation transmembrane transporter activity"/>
    <property type="evidence" value="ECO:0007669"/>
    <property type="project" value="TreeGrafter"/>
</dbReference>
<dbReference type="Proteomes" id="UP000593802">
    <property type="component" value="Chromosome"/>
</dbReference>
<dbReference type="GO" id="GO:0005886">
    <property type="term" value="C:plasma membrane"/>
    <property type="evidence" value="ECO:0007669"/>
    <property type="project" value="UniProtKB-SubCell"/>
</dbReference>
<organism evidence="3 4">
    <name type="scientific">Effusibacillus dendaii</name>
    <dbReference type="NCBI Taxonomy" id="2743772"/>
    <lineage>
        <taxon>Bacteria</taxon>
        <taxon>Bacillati</taxon>
        <taxon>Bacillota</taxon>
        <taxon>Bacilli</taxon>
        <taxon>Bacillales</taxon>
        <taxon>Alicyclobacillaceae</taxon>
        <taxon>Effusibacillus</taxon>
    </lineage>
</organism>
<feature type="transmembrane region" description="Helical" evidence="1">
    <location>
        <begin position="210"/>
        <end position="231"/>
    </location>
</feature>
<reference evidence="3 4" key="1">
    <citation type="submission" date="2020-08" db="EMBL/GenBank/DDBJ databases">
        <title>Complete Genome Sequence of Effusibacillus dendaii Strain skT53, Isolated from Farmland soil.</title>
        <authorList>
            <person name="Konishi T."/>
            <person name="Kawasaki H."/>
        </authorList>
    </citation>
    <scope>NUCLEOTIDE SEQUENCE [LARGE SCALE GENOMIC DNA]</scope>
    <source>
        <strain evidence="4">skT53</strain>
    </source>
</reference>
<feature type="transmembrane region" description="Helical" evidence="1">
    <location>
        <begin position="173"/>
        <end position="198"/>
    </location>
</feature>
<dbReference type="GO" id="GO:0010045">
    <property type="term" value="P:response to nickel cation"/>
    <property type="evidence" value="ECO:0007669"/>
    <property type="project" value="TreeGrafter"/>
</dbReference>
<dbReference type="GO" id="GO:0006824">
    <property type="term" value="P:cobalt ion transport"/>
    <property type="evidence" value="ECO:0007669"/>
    <property type="project" value="UniProtKB-KW"/>
</dbReference>
<feature type="domain" description="Urease accessory protein UreH-like transmembrane" evidence="2">
    <location>
        <begin position="60"/>
        <end position="227"/>
    </location>
</feature>
<name>A0A7I8D6Y2_9BACL</name>
<feature type="transmembrane region" description="Helical" evidence="1">
    <location>
        <begin position="142"/>
        <end position="167"/>
    </location>
</feature>
<evidence type="ECO:0000256" key="1">
    <source>
        <dbReference type="SAM" id="Phobius"/>
    </source>
</evidence>
<evidence type="ECO:0000259" key="2">
    <source>
        <dbReference type="Pfam" id="PF13386"/>
    </source>
</evidence>
<keyword evidence="1" id="KW-1133">Transmembrane helix</keyword>
<dbReference type="EMBL" id="AP023366">
    <property type="protein sequence ID" value="BCJ85757.1"/>
    <property type="molecule type" value="Genomic_DNA"/>
</dbReference>
<evidence type="ECO:0000313" key="3">
    <source>
        <dbReference type="EMBL" id="BCJ85757.1"/>
    </source>
</evidence>
<dbReference type="PANTHER" id="PTHR40659">
    <property type="entry name" value="NICKEL/COBALT EFFLUX SYSTEM RCNA"/>
    <property type="match status" value="1"/>
</dbReference>
<sequence>MEWFYTIPAAVGLGALHSLEPGHGKGVLTAYLISSRAKVKDAILLGSISAIAHTLSILLLAFAASSTVKMFVPEQLSHWIELISGVLIVTLGSRMLYQQIRPRIVVVGTIGHIHDEQCEHHHHPHGMSRHLDDSAVANPNRLFLVGFLGGLIPCPSAIAILLAAVSAHQIPAGMMLVMAFSLGSALAMSTVGMLVVTAGQTVKWLANRQAVRLLSTLSSCLVVCLGFYVTFQSLLHLSII</sequence>
<dbReference type="AlphaFoldDB" id="A0A7I8D6Y2"/>
<dbReference type="InterPro" id="IPR039447">
    <property type="entry name" value="UreH-like_TM_dom"/>
</dbReference>
<dbReference type="KEGG" id="eff:skT53_07420"/>
<protein>
    <submittedName>
        <fullName evidence="3">Nickel/cobalt efflux system</fullName>
    </submittedName>
</protein>
<keyword evidence="1" id="KW-0812">Transmembrane</keyword>
<keyword evidence="4" id="KW-1185">Reference proteome</keyword>